<dbReference type="STRING" id="994573.T472_0217620"/>
<feature type="transmembrane region" description="Helical" evidence="1">
    <location>
        <begin position="274"/>
        <end position="293"/>
    </location>
</feature>
<feature type="transmembrane region" description="Helical" evidence="1">
    <location>
        <begin position="163"/>
        <end position="182"/>
    </location>
</feature>
<evidence type="ECO:0000256" key="1">
    <source>
        <dbReference type="SAM" id="Phobius"/>
    </source>
</evidence>
<evidence type="ECO:0000313" key="2">
    <source>
        <dbReference type="EMBL" id="ETA79337.1"/>
    </source>
</evidence>
<accession>V7I2U2</accession>
<dbReference type="AlphaFoldDB" id="V7I2U2"/>
<dbReference type="EMBL" id="AXUN02000218">
    <property type="protein sequence ID" value="ETA79337.1"/>
    <property type="molecule type" value="Genomic_DNA"/>
</dbReference>
<dbReference type="OrthoDB" id="1653241at2"/>
<name>V7I2U2_9CLOT</name>
<sequence>MAQDKLLKELSERFNLNGSGSNIHGDIGGFWFSMHIDQSNMLNLITSVDYGGKGRESDIREHLESLRKPYRLSYKLDGGHAIRLVLPRSMSVKTTVEKAIEILESVTGGFKALGLANSCYNCGAIGRYHAYSIGGISTEICGSCVTGIEEEYRNEKETLMVSGNYFTGAIGAIIGALLGSVVWLVISYFGFIAAIAGLAMAYMSYYGYKLLKGKVGPVMPFIIAISVIVSIIFANVVEVALSLSYAGYGLTVAEIVTIAPRALFDNEMFYVAEVWKNIGLGLLFGVMGSYRVIRNSMDEAKFKRYEIERTRL</sequence>
<dbReference type="RefSeq" id="WP_023385068.1">
    <property type="nucleotide sequence ID" value="NZ_AXUN02000218.1"/>
</dbReference>
<keyword evidence="3" id="KW-1185">Reference proteome</keyword>
<keyword evidence="1" id="KW-1133">Transmembrane helix</keyword>
<comment type="caution">
    <text evidence="2">The sequence shown here is derived from an EMBL/GenBank/DDBJ whole genome shotgun (WGS) entry which is preliminary data.</text>
</comment>
<keyword evidence="1" id="KW-0472">Membrane</keyword>
<proteinExistence type="predicted"/>
<evidence type="ECO:0000313" key="3">
    <source>
        <dbReference type="Proteomes" id="UP000017747"/>
    </source>
</evidence>
<keyword evidence="1" id="KW-0812">Transmembrane</keyword>
<reference evidence="2 3" key="1">
    <citation type="journal article" date="2014" name="Genome Announc.">
        <title>Genome Sequence of Youngiibacter fragilis, the Type Strain of the Genus Youngiibacter.</title>
        <authorList>
            <person name="Wawrik C.B."/>
            <person name="Callaghan A.V."/>
            <person name="Stamps B.W."/>
            <person name="Wawrik B."/>
        </authorList>
    </citation>
    <scope>NUCLEOTIDE SEQUENCE [LARGE SCALE GENOMIC DNA]</scope>
    <source>
        <strain evidence="2 3">232.1</strain>
    </source>
</reference>
<dbReference type="Proteomes" id="UP000017747">
    <property type="component" value="Unassembled WGS sequence"/>
</dbReference>
<dbReference type="eggNOG" id="ENOG5031VXQ">
    <property type="taxonomic scope" value="Bacteria"/>
</dbReference>
<protein>
    <submittedName>
        <fullName evidence="2">Uncharacterized protein</fullName>
    </submittedName>
</protein>
<organism evidence="2 3">
    <name type="scientific">Youngiibacter fragilis 232.1</name>
    <dbReference type="NCBI Taxonomy" id="994573"/>
    <lineage>
        <taxon>Bacteria</taxon>
        <taxon>Bacillati</taxon>
        <taxon>Bacillota</taxon>
        <taxon>Clostridia</taxon>
        <taxon>Eubacteriales</taxon>
        <taxon>Clostridiaceae</taxon>
        <taxon>Youngiibacter</taxon>
    </lineage>
</organism>
<gene>
    <name evidence="2" type="ORF">T472_0217620</name>
</gene>
<feature type="transmembrane region" description="Helical" evidence="1">
    <location>
        <begin position="188"/>
        <end position="206"/>
    </location>
</feature>
<feature type="transmembrane region" description="Helical" evidence="1">
    <location>
        <begin position="218"/>
        <end position="237"/>
    </location>
</feature>